<dbReference type="InterPro" id="IPR045520">
    <property type="entry name" value="GPAT/DHAPAT_C"/>
</dbReference>
<dbReference type="CDD" id="cd07993">
    <property type="entry name" value="LPLAT_DHAPAT-like"/>
    <property type="match status" value="1"/>
</dbReference>
<name>A0ABP8QKJ9_9GAMM</name>
<dbReference type="NCBIfam" id="TIGR03703">
    <property type="entry name" value="plsB"/>
    <property type="match status" value="1"/>
</dbReference>
<comment type="pathway">
    <text evidence="3">Lipid metabolism.</text>
</comment>
<evidence type="ECO:0000256" key="10">
    <source>
        <dbReference type="ARBA" id="ARBA00023209"/>
    </source>
</evidence>
<dbReference type="InterPro" id="IPR028354">
    <property type="entry name" value="GPAT_PlsB"/>
</dbReference>
<proteinExistence type="inferred from homology"/>
<evidence type="ECO:0000256" key="7">
    <source>
        <dbReference type="ARBA" id="ARBA00022475"/>
    </source>
</evidence>
<evidence type="ECO:0000256" key="6">
    <source>
        <dbReference type="ARBA" id="ARBA00013432"/>
    </source>
</evidence>
<comment type="similarity">
    <text evidence="4 14">Belongs to the GPAT/DAPAT family.</text>
</comment>
<keyword evidence="11 14" id="KW-1208">Phospholipid metabolism</keyword>
<keyword evidence="9 14" id="KW-0472">Membrane</keyword>
<evidence type="ECO:0000313" key="16">
    <source>
        <dbReference type="EMBL" id="GAA4504073.1"/>
    </source>
</evidence>
<feature type="domain" description="Phospholipid/glycerol acyltransferase" evidence="15">
    <location>
        <begin position="300"/>
        <end position="427"/>
    </location>
</feature>
<evidence type="ECO:0000256" key="13">
    <source>
        <dbReference type="ARBA" id="ARBA00048427"/>
    </source>
</evidence>
<evidence type="ECO:0000256" key="9">
    <source>
        <dbReference type="ARBA" id="ARBA00023136"/>
    </source>
</evidence>
<dbReference type="PANTHER" id="PTHR12563">
    <property type="entry name" value="GLYCEROL-3-PHOSPHATE ACYLTRANSFERASE"/>
    <property type="match status" value="1"/>
</dbReference>
<keyword evidence="14" id="KW-0443">Lipid metabolism</keyword>
<evidence type="ECO:0000256" key="4">
    <source>
        <dbReference type="ARBA" id="ARBA00007937"/>
    </source>
</evidence>
<dbReference type="PIRSF" id="PIRSF500064">
    <property type="entry name" value="GPAT"/>
    <property type="match status" value="1"/>
</dbReference>
<dbReference type="SMART" id="SM00563">
    <property type="entry name" value="PlsC"/>
    <property type="match status" value="1"/>
</dbReference>
<evidence type="ECO:0000259" key="15">
    <source>
        <dbReference type="SMART" id="SM00563"/>
    </source>
</evidence>
<comment type="catalytic activity">
    <reaction evidence="13 14">
        <text>sn-glycerol 3-phosphate + an acyl-CoA = a 1-acyl-sn-glycero-3-phosphate + CoA</text>
        <dbReference type="Rhea" id="RHEA:15325"/>
        <dbReference type="ChEBI" id="CHEBI:57287"/>
        <dbReference type="ChEBI" id="CHEBI:57597"/>
        <dbReference type="ChEBI" id="CHEBI:57970"/>
        <dbReference type="ChEBI" id="CHEBI:58342"/>
        <dbReference type="EC" id="2.3.1.15"/>
    </reaction>
</comment>
<reference evidence="17" key="1">
    <citation type="journal article" date="2019" name="Int. J. Syst. Evol. Microbiol.">
        <title>The Global Catalogue of Microorganisms (GCM) 10K type strain sequencing project: providing services to taxonomists for standard genome sequencing and annotation.</title>
        <authorList>
            <consortium name="The Broad Institute Genomics Platform"/>
            <consortium name="The Broad Institute Genome Sequencing Center for Infectious Disease"/>
            <person name="Wu L."/>
            <person name="Ma J."/>
        </authorList>
    </citation>
    <scope>NUCLEOTIDE SEQUENCE [LARGE SCALE GENOMIC DNA]</scope>
    <source>
        <strain evidence="17">JCM 32226</strain>
    </source>
</reference>
<comment type="caution">
    <text evidence="16">The sequence shown here is derived from an EMBL/GenBank/DDBJ whole genome shotgun (WGS) entry which is preliminary data.</text>
</comment>
<feature type="short sequence motif" description="HXXXXD motif" evidence="14">
    <location>
        <begin position="305"/>
        <end position="310"/>
    </location>
</feature>
<dbReference type="EMBL" id="BAABFC010000029">
    <property type="protein sequence ID" value="GAA4504073.1"/>
    <property type="molecule type" value="Genomic_DNA"/>
</dbReference>
<dbReference type="NCBIfam" id="NF003441">
    <property type="entry name" value="PRK04974.1"/>
    <property type="match status" value="1"/>
</dbReference>
<dbReference type="RefSeq" id="WP_345014843.1">
    <property type="nucleotide sequence ID" value="NZ_BAABFC010000029.1"/>
</dbReference>
<dbReference type="PANTHER" id="PTHR12563:SF17">
    <property type="entry name" value="DIHYDROXYACETONE PHOSPHATE ACYLTRANSFERASE"/>
    <property type="match status" value="1"/>
</dbReference>
<evidence type="ECO:0000256" key="12">
    <source>
        <dbReference type="ARBA" id="ARBA00023315"/>
    </source>
</evidence>
<keyword evidence="8 14" id="KW-0808">Transferase</keyword>
<keyword evidence="12 14" id="KW-0012">Acyltransferase</keyword>
<evidence type="ECO:0000256" key="5">
    <source>
        <dbReference type="ARBA" id="ARBA00013113"/>
    </source>
</evidence>
<comment type="domain">
    <text evidence="14">The HXXXXD motif is essential for acyltransferase activity and may constitute the binding site for the phosphate moiety of the glycerol-3-phosphate.</text>
</comment>
<keyword evidence="14" id="KW-0444">Lipid biosynthesis</keyword>
<dbReference type="Proteomes" id="UP001501321">
    <property type="component" value="Unassembled WGS sequence"/>
</dbReference>
<sequence>MSRIKAAARSLLRLPLRLLVNYSALPEEPVSQLGLDPARPIVYALTNDALSDLLTLELCANQLGLPSPFSPLQIGGQSLPRYVCLDHLPCFGGRPMPAQQSLATFRHWLQLHRQDPALDIQLVPITLLWHRAPGREKRRLQPPLHSPTVWRNSWQVLLHGRENRVRFSAPVSLRTLADERGSDEQVAHKLARVARIHFSRQRQAAKGPRLPIRQELFQQLLASDPLRQAMAQQAAEEGLPLEQIQQRALGYLDEIGSDFSYRLIRMGDTLLGWLWHKLYRGIRVHGGEQVRRLAREGHEIVYIPCHRSHMDYLLLSYVIYHQGLIPPHIAAGINLNFWPAGPLFRRGGAFFIRRSFKGDKLYATVFREYLNQLFTKGYAVEFFTEGGRSRTGRLLQPKTGMLAMTLEAQLRGIPRPLTFVPVYLGYDHVMEVNTYLKELKGSRKEKENFWHVLGILGKLRNFGRSYVNFGEPLTLHQYLQQQVPEWRETPEGHKPAWLAPTVNALAQQLMSRINAAAGLNGLPLCALALLASERQALPRNQLTQQIQLYLELLRLAPYSQHCVLPEAGAAELLEQTLELGKFQVEEDKLGQIVTMDRYQAILMTFYRNNILHLFALPALLARLIERQEGQTAEQLTEAVQQLYPLIQAELFLHHTADDLPAQLEANLMAFVRLGLVEDRGGRYWVHAARQPQLLLLAHCIQETLLRYAMSLSLILEAPTTPLPQLESDCQMMAQRLATLHGIHAPEFSDVSLFKTLIATLEAQGYRPDEQWQTEALARLLAQLQDLLPSALRRTLAALEQEA</sequence>
<dbReference type="Pfam" id="PF01553">
    <property type="entry name" value="Acyltransferase"/>
    <property type="match status" value="1"/>
</dbReference>
<dbReference type="InterPro" id="IPR002123">
    <property type="entry name" value="Plipid/glycerol_acylTrfase"/>
</dbReference>
<dbReference type="InterPro" id="IPR041728">
    <property type="entry name" value="GPAT/DHAPAT_LPLAT"/>
</dbReference>
<dbReference type="InterPro" id="IPR022284">
    <property type="entry name" value="GPAT/DHAPAT"/>
</dbReference>
<evidence type="ECO:0000256" key="3">
    <source>
        <dbReference type="ARBA" id="ARBA00005189"/>
    </source>
</evidence>
<comment type="pathway">
    <text evidence="2 14">Phospholipid metabolism; CDP-diacylglycerol biosynthesis; CDP-diacylglycerol from sn-glycerol 3-phosphate: step 1/3.</text>
</comment>
<evidence type="ECO:0000256" key="8">
    <source>
        <dbReference type="ARBA" id="ARBA00022679"/>
    </source>
</evidence>
<comment type="subcellular location">
    <subcellularLocation>
        <location evidence="1 14">Cell membrane</location>
        <topology evidence="1 14">Peripheral membrane protein</topology>
        <orientation evidence="1 14">Cytoplasmic side</orientation>
    </subcellularLocation>
</comment>
<dbReference type="PIRSF" id="PIRSF000437">
    <property type="entry name" value="GPAT_DHAPAT"/>
    <property type="match status" value="1"/>
</dbReference>
<keyword evidence="17" id="KW-1185">Reference proteome</keyword>
<keyword evidence="7 14" id="KW-1003">Cell membrane</keyword>
<evidence type="ECO:0000256" key="1">
    <source>
        <dbReference type="ARBA" id="ARBA00004413"/>
    </source>
</evidence>
<gene>
    <name evidence="14 16" type="primary">plsB</name>
    <name evidence="16" type="ORF">GCM10023095_31370</name>
</gene>
<dbReference type="HAMAP" id="MF_00393">
    <property type="entry name" value="Glyc3P_acyltrans"/>
    <property type="match status" value="1"/>
</dbReference>
<evidence type="ECO:0000313" key="17">
    <source>
        <dbReference type="Proteomes" id="UP001501321"/>
    </source>
</evidence>
<dbReference type="Pfam" id="PF19277">
    <property type="entry name" value="GPAT_C"/>
    <property type="match status" value="1"/>
</dbReference>
<evidence type="ECO:0000256" key="2">
    <source>
        <dbReference type="ARBA" id="ARBA00004765"/>
    </source>
</evidence>
<evidence type="ECO:0000256" key="11">
    <source>
        <dbReference type="ARBA" id="ARBA00023264"/>
    </source>
</evidence>
<organism evidence="16 17">
    <name type="scientific">Pseudaeromonas paramecii</name>
    <dbReference type="NCBI Taxonomy" id="2138166"/>
    <lineage>
        <taxon>Bacteria</taxon>
        <taxon>Pseudomonadati</taxon>
        <taxon>Pseudomonadota</taxon>
        <taxon>Gammaproteobacteria</taxon>
        <taxon>Aeromonadales</taxon>
        <taxon>Aeromonadaceae</taxon>
        <taxon>Pseudaeromonas</taxon>
    </lineage>
</organism>
<accession>A0ABP8QKJ9</accession>
<keyword evidence="10 14" id="KW-0594">Phospholipid biosynthesis</keyword>
<dbReference type="EC" id="2.3.1.15" evidence="5 14"/>
<protein>
    <recommendedName>
        <fullName evidence="6 14">Glycerol-3-phosphate acyltransferase</fullName>
        <shortName evidence="14">GPAT</shortName>
        <ecNumber evidence="5 14">2.3.1.15</ecNumber>
    </recommendedName>
</protein>
<evidence type="ECO:0000256" key="14">
    <source>
        <dbReference type="HAMAP-Rule" id="MF_00393"/>
    </source>
</evidence>
<dbReference type="SUPFAM" id="SSF69593">
    <property type="entry name" value="Glycerol-3-phosphate (1)-acyltransferase"/>
    <property type="match status" value="1"/>
</dbReference>